<reference evidence="2" key="1">
    <citation type="submission" date="2008-08" db="EMBL/GenBank/DDBJ databases">
        <title>Complete sequence of Vibrio fischeri strain MJ11.</title>
        <authorList>
            <person name="Mandel M.J."/>
            <person name="Stabb E.V."/>
            <person name="Ruby E.G."/>
            <person name="Ferriera S."/>
            <person name="Johnson J."/>
            <person name="Kravitz S."/>
            <person name="Beeson K."/>
            <person name="Sutton G."/>
            <person name="Rogers Y.-H."/>
            <person name="Friedman R."/>
            <person name="Frazier M."/>
            <person name="Venter J.C."/>
        </authorList>
    </citation>
    <scope>NUCLEOTIDE SEQUENCE [LARGE SCALE GENOMIC DNA]</scope>
    <source>
        <strain evidence="2">MJ11</strain>
        <plasmid evidence="2">Plasmid pMJ100</plasmid>
    </source>
</reference>
<sequence length="159" mass="18408">MSKKLPSNVLECGVLNELEWLTDLSKLPFEEVAEPKSFFSLPVLFKVDETVYLGRYNIDTQTWENIISKEALTHSKNLTVEFCVVDTTQSYVNNIYDYLHDEEAFLLDHSKNTTKLFDVIQHNRLDNIEVKAIKGMTYAIAIYSAFIEHLNHRNQCITS</sequence>
<protein>
    <submittedName>
        <fullName evidence="1">Uncharacterized protein</fullName>
    </submittedName>
</protein>
<evidence type="ECO:0000313" key="2">
    <source>
        <dbReference type="Proteomes" id="UP000001857"/>
    </source>
</evidence>
<organism evidence="1 2">
    <name type="scientific">Aliivibrio fischeri (strain MJ11)</name>
    <name type="common">Vibrio fischeri</name>
    <dbReference type="NCBI Taxonomy" id="388396"/>
    <lineage>
        <taxon>Bacteria</taxon>
        <taxon>Pseudomonadati</taxon>
        <taxon>Pseudomonadota</taxon>
        <taxon>Gammaproteobacteria</taxon>
        <taxon>Vibrionales</taxon>
        <taxon>Vibrionaceae</taxon>
        <taxon>Aliivibrio</taxon>
    </lineage>
</organism>
<dbReference type="EMBL" id="CP001134">
    <property type="protein sequence ID" value="ACH64646.1"/>
    <property type="molecule type" value="Genomic_DNA"/>
</dbReference>
<geneLocation type="plasmid" evidence="1 2">
    <name>pMJ100</name>
</geneLocation>
<reference evidence="1 2" key="2">
    <citation type="journal article" date="2009" name="Nature">
        <title>A single regulatory gene is sufficient to alter bacterial host range.</title>
        <authorList>
            <person name="Mandel M.J."/>
            <person name="Wollenberg M.S."/>
            <person name="Stabb E.V."/>
            <person name="Visick K.L."/>
            <person name="Ruby E.G."/>
        </authorList>
    </citation>
    <scope>NUCLEOTIDE SEQUENCE [LARGE SCALE GENOMIC DNA]</scope>
    <source>
        <strain evidence="1 2">MJ11</strain>
        <plasmid evidence="2">Plasmid pMJ100</plasmid>
    </source>
</reference>
<dbReference type="RefSeq" id="WP_012534429.1">
    <property type="nucleotide sequence ID" value="NC_011185.1"/>
</dbReference>
<accession>B5EW08</accession>
<dbReference type="AlphaFoldDB" id="B5EW08"/>
<dbReference type="Proteomes" id="UP000001857">
    <property type="component" value="Plasmid pMJ100"/>
</dbReference>
<gene>
    <name evidence="1" type="ordered locus">VFMJ11_B0065</name>
</gene>
<dbReference type="HOGENOM" id="CLU_1659992_0_0_6"/>
<keyword evidence="1" id="KW-0614">Plasmid</keyword>
<proteinExistence type="predicted"/>
<dbReference type="KEGG" id="vfm:VFMJ11_B0065"/>
<evidence type="ECO:0000313" key="1">
    <source>
        <dbReference type="EMBL" id="ACH64646.1"/>
    </source>
</evidence>
<name>B5EW08_ALIFM</name>